<dbReference type="Pfam" id="PF00657">
    <property type="entry name" value="Lipase_GDSL"/>
    <property type="match status" value="1"/>
</dbReference>
<dbReference type="InterPro" id="IPR051238">
    <property type="entry name" value="GDSL_esterase/lipase"/>
</dbReference>
<dbReference type="InterPro" id="IPR036514">
    <property type="entry name" value="SGNH_hydro_sf"/>
</dbReference>
<dbReference type="PROSITE" id="PS51257">
    <property type="entry name" value="PROKAR_LIPOPROTEIN"/>
    <property type="match status" value="1"/>
</dbReference>
<evidence type="ECO:0000256" key="6">
    <source>
        <dbReference type="ARBA" id="ARBA00022963"/>
    </source>
</evidence>
<comment type="similarity">
    <text evidence="2">Belongs to the 'GDSL' lipolytic enzyme family.</text>
</comment>
<dbReference type="CDD" id="cd01837">
    <property type="entry name" value="SGNH_plant_lipase_like"/>
    <property type="match status" value="1"/>
</dbReference>
<proteinExistence type="evidence at transcript level"/>
<dbReference type="PANTHER" id="PTHR45650">
    <property type="entry name" value="GDSL-LIKE LIPASE/ACYLHYDROLASE-RELATED"/>
    <property type="match status" value="1"/>
</dbReference>
<accession>I3S711</accession>
<keyword evidence="4 8" id="KW-0732">Signal</keyword>
<organism evidence="9">
    <name type="scientific">Lotus japonicus</name>
    <name type="common">Lotus corniculatus var. japonicus</name>
    <dbReference type="NCBI Taxonomy" id="34305"/>
    <lineage>
        <taxon>Eukaryota</taxon>
        <taxon>Viridiplantae</taxon>
        <taxon>Streptophyta</taxon>
        <taxon>Embryophyta</taxon>
        <taxon>Tracheophyta</taxon>
        <taxon>Spermatophyta</taxon>
        <taxon>Magnoliopsida</taxon>
        <taxon>eudicotyledons</taxon>
        <taxon>Gunneridae</taxon>
        <taxon>Pentapetalae</taxon>
        <taxon>rosids</taxon>
        <taxon>fabids</taxon>
        <taxon>Fabales</taxon>
        <taxon>Fabaceae</taxon>
        <taxon>Papilionoideae</taxon>
        <taxon>50 kb inversion clade</taxon>
        <taxon>NPAAA clade</taxon>
        <taxon>Hologalegina</taxon>
        <taxon>robinioid clade</taxon>
        <taxon>Loteae</taxon>
        <taxon>Lotus</taxon>
    </lineage>
</organism>
<feature type="chain" id="PRO_5003679041" evidence="8">
    <location>
        <begin position="27"/>
        <end position="327"/>
    </location>
</feature>
<keyword evidence="3" id="KW-0964">Secreted</keyword>
<sequence>MACEIKAWLVLSLVLMVACMQHSVLGNSQAVPCLFVFGDSLADSGNNNNLPTLSKANFLPYGIDFPTGPTGRYTNGLNPIDKLAQILGFEKFIPPFANLSGSDILKGVNYASGSAGIRQETGTNLGTNVNMGLQLQHHRTIVSQISTKLGGFHKAVNYLTQCLYYVYIGTNDYEQNYFLPDLFNTSRTYTPEQYAKVLTHQLSHYLKALHHVGARKTVVVSLDRLGCIPKVFVNGSCIEKQNAAAFLFNDQLKSLVDRFNKKTLKGSKFIFINSTAIIHDKSNGFKFTNAPCCTTNEGGNVFLMELHAKIGPSMCFGMEFILVKLQT</sequence>
<comment type="subcellular location">
    <subcellularLocation>
        <location evidence="1">Secreted</location>
    </subcellularLocation>
</comment>
<dbReference type="PANTHER" id="PTHR45650:SF75">
    <property type="entry name" value="GDSL-LIKE LIPASE_ACYLHYDROLASE"/>
    <property type="match status" value="1"/>
</dbReference>
<name>I3S711_LOTJA</name>
<dbReference type="GO" id="GO:0016042">
    <property type="term" value="P:lipid catabolic process"/>
    <property type="evidence" value="ECO:0007669"/>
    <property type="project" value="UniProtKB-KW"/>
</dbReference>
<dbReference type="GO" id="GO:0016788">
    <property type="term" value="F:hydrolase activity, acting on ester bonds"/>
    <property type="evidence" value="ECO:0007669"/>
    <property type="project" value="InterPro"/>
</dbReference>
<evidence type="ECO:0000256" key="3">
    <source>
        <dbReference type="ARBA" id="ARBA00022525"/>
    </source>
</evidence>
<evidence type="ECO:0000313" key="9">
    <source>
        <dbReference type="EMBL" id="AFK36053.1"/>
    </source>
</evidence>
<evidence type="ECO:0000256" key="2">
    <source>
        <dbReference type="ARBA" id="ARBA00008668"/>
    </source>
</evidence>
<dbReference type="AlphaFoldDB" id="I3S711"/>
<dbReference type="EMBL" id="BT136258">
    <property type="protein sequence ID" value="AFK36053.1"/>
    <property type="molecule type" value="mRNA"/>
</dbReference>
<keyword evidence="5" id="KW-0378">Hydrolase</keyword>
<reference evidence="9" key="1">
    <citation type="submission" date="2012-05" db="EMBL/GenBank/DDBJ databases">
        <authorList>
            <person name="Krishnakumar V."/>
            <person name="Cheung F."/>
            <person name="Xiao Y."/>
            <person name="Chan A."/>
            <person name="Moskal W.A."/>
            <person name="Town C.D."/>
        </authorList>
    </citation>
    <scope>NUCLEOTIDE SEQUENCE</scope>
</reference>
<dbReference type="GO" id="GO:0005576">
    <property type="term" value="C:extracellular region"/>
    <property type="evidence" value="ECO:0007669"/>
    <property type="project" value="UniProtKB-SubCell"/>
</dbReference>
<evidence type="ECO:0000256" key="7">
    <source>
        <dbReference type="ARBA" id="ARBA00023098"/>
    </source>
</evidence>
<evidence type="ECO:0000256" key="1">
    <source>
        <dbReference type="ARBA" id="ARBA00004613"/>
    </source>
</evidence>
<evidence type="ECO:0000256" key="4">
    <source>
        <dbReference type="ARBA" id="ARBA00022729"/>
    </source>
</evidence>
<keyword evidence="6" id="KW-0442">Lipid degradation</keyword>
<evidence type="ECO:0000256" key="5">
    <source>
        <dbReference type="ARBA" id="ARBA00022801"/>
    </source>
</evidence>
<dbReference type="InterPro" id="IPR001087">
    <property type="entry name" value="GDSL"/>
</dbReference>
<protein>
    <submittedName>
        <fullName evidence="9">Uncharacterized protein</fullName>
    </submittedName>
</protein>
<evidence type="ECO:0000256" key="8">
    <source>
        <dbReference type="SAM" id="SignalP"/>
    </source>
</evidence>
<feature type="signal peptide" evidence="8">
    <location>
        <begin position="1"/>
        <end position="26"/>
    </location>
</feature>
<dbReference type="Gene3D" id="3.40.50.1110">
    <property type="entry name" value="SGNH hydrolase"/>
    <property type="match status" value="1"/>
</dbReference>
<keyword evidence="7" id="KW-0443">Lipid metabolism</keyword>
<dbReference type="InterPro" id="IPR035669">
    <property type="entry name" value="SGNH_plant_lipase-like"/>
</dbReference>